<dbReference type="Proteomes" id="UP000295192">
    <property type="component" value="Unassembled WGS sequence"/>
</dbReference>
<feature type="compositionally biased region" description="Polar residues" evidence="1">
    <location>
        <begin position="145"/>
        <end position="155"/>
    </location>
</feature>
<keyword evidence="3" id="KW-1185">Reference proteome</keyword>
<comment type="caution">
    <text evidence="2">The sequence shown here is derived from an EMBL/GenBank/DDBJ whole genome shotgun (WGS) entry which is preliminary data.</text>
</comment>
<sequence>MFTSCRTAEEQEQEQEREREREREREQKQEPERSMDDDDDKLVSDEVHLRQLSSTPASALQQRRQSNSVTRSAPPELTQRGPSVQEPESEAEQGVVLRRAMDKGAITLAQIDDLRLESDDDGDGDGDDDEEDDVNDYDDVDCGQGLSNPAAQTTNDEQITAATMAATAPTMSATATATTTAAAAATATTTTAAAAAAAEQEAAGCGTCTPTTLDMSKIPRLPGDGAQMDDSGDLPHSLQASAASILSNLRKKQQAMLAVGSNVGVGVGSGAGINVDRPVAGAMAKQTPRRVQSVRIVEDKSGYGPKRRTESCSIFGNSNFGKPNDSQVLIKSLYKTTNDSEKNQV</sequence>
<feature type="region of interest" description="Disordered" evidence="1">
    <location>
        <begin position="216"/>
        <end position="236"/>
    </location>
</feature>
<feature type="compositionally biased region" description="Basic and acidic residues" evidence="1">
    <location>
        <begin position="14"/>
        <end position="34"/>
    </location>
</feature>
<feature type="compositionally biased region" description="Polar residues" evidence="1">
    <location>
        <begin position="51"/>
        <end position="71"/>
    </location>
</feature>
<dbReference type="EMBL" id="LSRL02000010">
    <property type="protein sequence ID" value="TDG51201.1"/>
    <property type="molecule type" value="Genomic_DNA"/>
</dbReference>
<gene>
    <name evidence="2" type="ORF">AWZ03_002288</name>
</gene>
<dbReference type="AlphaFoldDB" id="A0A484BTX2"/>
<evidence type="ECO:0000256" key="1">
    <source>
        <dbReference type="SAM" id="MobiDB-lite"/>
    </source>
</evidence>
<accession>A0A484BTX2</accession>
<proteinExistence type="predicted"/>
<reference evidence="2 3" key="1">
    <citation type="journal article" date="2019" name="J. Hered.">
        <title>An Improved Genome Assembly for Drosophila navojoa, the Basal Species in the mojavensis Cluster.</title>
        <authorList>
            <person name="Vanderlinde T."/>
            <person name="Dupim E.G."/>
            <person name="Nazario-Yepiz N.O."/>
            <person name="Carvalho A.B."/>
        </authorList>
    </citation>
    <scope>NUCLEOTIDE SEQUENCE [LARGE SCALE GENOMIC DNA]</scope>
    <source>
        <strain evidence="2">Navoj_Jal97</strain>
        <tissue evidence="2">Whole organism</tissue>
    </source>
</reference>
<protein>
    <submittedName>
        <fullName evidence="2">Uncharacterized protein</fullName>
    </submittedName>
</protein>
<organism evidence="2 3">
    <name type="scientific">Drosophila navojoa</name>
    <name type="common">Fruit fly</name>
    <dbReference type="NCBI Taxonomy" id="7232"/>
    <lineage>
        <taxon>Eukaryota</taxon>
        <taxon>Metazoa</taxon>
        <taxon>Ecdysozoa</taxon>
        <taxon>Arthropoda</taxon>
        <taxon>Hexapoda</taxon>
        <taxon>Insecta</taxon>
        <taxon>Pterygota</taxon>
        <taxon>Neoptera</taxon>
        <taxon>Endopterygota</taxon>
        <taxon>Diptera</taxon>
        <taxon>Brachycera</taxon>
        <taxon>Muscomorpha</taxon>
        <taxon>Ephydroidea</taxon>
        <taxon>Drosophilidae</taxon>
        <taxon>Drosophila</taxon>
    </lineage>
</organism>
<feature type="compositionally biased region" description="Acidic residues" evidence="1">
    <location>
        <begin position="118"/>
        <end position="141"/>
    </location>
</feature>
<evidence type="ECO:0000313" key="2">
    <source>
        <dbReference type="EMBL" id="TDG51201.1"/>
    </source>
</evidence>
<feature type="region of interest" description="Disordered" evidence="1">
    <location>
        <begin position="299"/>
        <end position="318"/>
    </location>
</feature>
<dbReference type="STRING" id="7232.A0A484BTX2"/>
<evidence type="ECO:0000313" key="3">
    <source>
        <dbReference type="Proteomes" id="UP000295192"/>
    </source>
</evidence>
<feature type="region of interest" description="Disordered" evidence="1">
    <location>
        <begin position="111"/>
        <end position="155"/>
    </location>
</feature>
<feature type="region of interest" description="Disordered" evidence="1">
    <location>
        <begin position="1"/>
        <end position="94"/>
    </location>
</feature>
<name>A0A484BTX2_DRONA</name>
<dbReference type="OrthoDB" id="60033at2759"/>